<evidence type="ECO:0000259" key="4">
    <source>
        <dbReference type="Pfam" id="PF00905"/>
    </source>
</evidence>
<dbReference type="PANTHER" id="PTHR30627:SF1">
    <property type="entry name" value="PEPTIDOGLYCAN D,D-TRANSPEPTIDASE FTSI"/>
    <property type="match status" value="1"/>
</dbReference>
<evidence type="ECO:0000313" key="6">
    <source>
        <dbReference type="EMBL" id="MBI2096889.1"/>
    </source>
</evidence>
<dbReference type="Gene3D" id="3.90.1310.10">
    <property type="entry name" value="Penicillin-binding protein 2a (Domain 2)"/>
    <property type="match status" value="1"/>
</dbReference>
<keyword evidence="2 3" id="KW-0472">Membrane</keyword>
<dbReference type="InterPro" id="IPR050515">
    <property type="entry name" value="Beta-lactam/transpept"/>
</dbReference>
<name>A0A931SD47_9BACT</name>
<dbReference type="InterPro" id="IPR005311">
    <property type="entry name" value="PBP_dimer"/>
</dbReference>
<dbReference type="Pfam" id="PF03717">
    <property type="entry name" value="PBP_dimer"/>
    <property type="match status" value="1"/>
</dbReference>
<dbReference type="Pfam" id="PF00905">
    <property type="entry name" value="Transpeptidase"/>
    <property type="match status" value="1"/>
</dbReference>
<dbReference type="Gene3D" id="3.30.450.330">
    <property type="match status" value="1"/>
</dbReference>
<evidence type="ECO:0000313" key="7">
    <source>
        <dbReference type="Proteomes" id="UP000724148"/>
    </source>
</evidence>
<keyword evidence="3" id="KW-0812">Transmembrane</keyword>
<dbReference type="SUPFAM" id="SSF56601">
    <property type="entry name" value="beta-lactamase/transpeptidase-like"/>
    <property type="match status" value="1"/>
</dbReference>
<comment type="subcellular location">
    <subcellularLocation>
        <location evidence="1">Membrane</location>
    </subcellularLocation>
</comment>
<dbReference type="InterPro" id="IPR036138">
    <property type="entry name" value="PBP_dimer_sf"/>
</dbReference>
<feature type="domain" description="Penicillin-binding protein transpeptidase" evidence="4">
    <location>
        <begin position="252"/>
        <end position="558"/>
    </location>
</feature>
<evidence type="ECO:0000256" key="1">
    <source>
        <dbReference type="ARBA" id="ARBA00004370"/>
    </source>
</evidence>
<dbReference type="AlphaFoldDB" id="A0A931SD47"/>
<organism evidence="6 7">
    <name type="scientific">Candidatus Sungiibacteriota bacterium</name>
    <dbReference type="NCBI Taxonomy" id="2750080"/>
    <lineage>
        <taxon>Bacteria</taxon>
        <taxon>Candidatus Sungiibacteriota</taxon>
    </lineage>
</organism>
<protein>
    <submittedName>
        <fullName evidence="6">Penicillin-binding protein 2</fullName>
    </submittedName>
</protein>
<evidence type="ECO:0000259" key="5">
    <source>
        <dbReference type="Pfam" id="PF03717"/>
    </source>
</evidence>
<dbReference type="Proteomes" id="UP000724148">
    <property type="component" value="Unassembled WGS sequence"/>
</dbReference>
<dbReference type="EMBL" id="JACOZA010000048">
    <property type="protein sequence ID" value="MBI2096889.1"/>
    <property type="molecule type" value="Genomic_DNA"/>
</dbReference>
<sequence>MPRLSFAKAAHWRRFFVFLIFLIAGGAVISRLFVLQILRYKDYVVLAARQNGTEIELPRRGTIYLKDKDGKLQAAALNKDTYVLSAVPKDIADPEAIAPKLAEVLKVDPAWLANKISLPNDPYEILARKVDDDIANIINGLRFDGIRLEKESRRTYPGGTLAAQVLGFVKFDQDEEQGQYGIERAFNRQLKGETGFLEGITSPSDFITSLSKRIVYPTRDGQDIILTIDPNIQLRIEKALSGLVEKWSAEEGTITVIDPMTGKILAMAGYPAFDANNYGEVEDFSAFLNQTIESQYELGSVMKPVTMAAAINEGLVSASSTYTDTGEVRIKGYTIKNFDGKAHGVQTMANVLEKSLNTGAIFVERLLGHEQFSYYIGRFGFGEKSGIELPGELTGSLSNLETGHEVSFANAAFGQGIAVTPLQMAMAIGAIANGGNLMRPYVVEKIIDGAGVETVTLPTTRRRVIAKETSETISRMLVSVVRSGFANKARINGYFVAGKTGTAQIPDPKGAGYSSEVIHSFVGYAPAFNPRFLIFIQINKPKGVNFATASLTPTFHDLAAYIINYYGIPPDEK</sequence>
<dbReference type="PANTHER" id="PTHR30627">
    <property type="entry name" value="PEPTIDOGLYCAN D,D-TRANSPEPTIDASE"/>
    <property type="match status" value="1"/>
</dbReference>
<dbReference type="GO" id="GO:0008658">
    <property type="term" value="F:penicillin binding"/>
    <property type="evidence" value="ECO:0007669"/>
    <property type="project" value="InterPro"/>
</dbReference>
<dbReference type="GO" id="GO:0005886">
    <property type="term" value="C:plasma membrane"/>
    <property type="evidence" value="ECO:0007669"/>
    <property type="project" value="TreeGrafter"/>
</dbReference>
<evidence type="ECO:0000256" key="3">
    <source>
        <dbReference type="SAM" id="Phobius"/>
    </source>
</evidence>
<comment type="caution">
    <text evidence="6">The sequence shown here is derived from an EMBL/GenBank/DDBJ whole genome shotgun (WGS) entry which is preliminary data.</text>
</comment>
<feature type="domain" description="Penicillin-binding protein dimerisation" evidence="5">
    <location>
        <begin position="58"/>
        <end position="196"/>
    </location>
</feature>
<feature type="transmembrane region" description="Helical" evidence="3">
    <location>
        <begin position="12"/>
        <end position="34"/>
    </location>
</feature>
<dbReference type="GO" id="GO:0071555">
    <property type="term" value="P:cell wall organization"/>
    <property type="evidence" value="ECO:0007669"/>
    <property type="project" value="TreeGrafter"/>
</dbReference>
<keyword evidence="3" id="KW-1133">Transmembrane helix</keyword>
<evidence type="ECO:0000256" key="2">
    <source>
        <dbReference type="ARBA" id="ARBA00023136"/>
    </source>
</evidence>
<proteinExistence type="predicted"/>
<reference evidence="6" key="1">
    <citation type="submission" date="2020-07" db="EMBL/GenBank/DDBJ databases">
        <title>Huge and variable diversity of episymbiotic CPR bacteria and DPANN archaea in groundwater ecosystems.</title>
        <authorList>
            <person name="He C.Y."/>
            <person name="Keren R."/>
            <person name="Whittaker M."/>
            <person name="Farag I.F."/>
            <person name="Doudna J."/>
            <person name="Cate J.H.D."/>
            <person name="Banfield J.F."/>
        </authorList>
    </citation>
    <scope>NUCLEOTIDE SEQUENCE</scope>
    <source>
        <strain evidence="6">NC_groundwater_193_Ag_S-0.1um_51_7</strain>
    </source>
</reference>
<dbReference type="Gene3D" id="3.40.710.10">
    <property type="entry name" value="DD-peptidase/beta-lactamase superfamily"/>
    <property type="match status" value="1"/>
</dbReference>
<dbReference type="SUPFAM" id="SSF56519">
    <property type="entry name" value="Penicillin binding protein dimerisation domain"/>
    <property type="match status" value="1"/>
</dbReference>
<dbReference type="InterPro" id="IPR012338">
    <property type="entry name" value="Beta-lactam/transpept-like"/>
</dbReference>
<gene>
    <name evidence="6" type="ORF">HYT40_01910</name>
</gene>
<accession>A0A931SD47</accession>
<dbReference type="InterPro" id="IPR001460">
    <property type="entry name" value="PCN-bd_Tpept"/>
</dbReference>